<dbReference type="SMART" id="SM00220">
    <property type="entry name" value="S_TKc"/>
    <property type="match status" value="1"/>
</dbReference>
<dbReference type="FunFam" id="1.10.510.10:FF:000098">
    <property type="entry name" value="Mitogen-activated protein kinase 1"/>
    <property type="match status" value="1"/>
</dbReference>
<sequence length="240" mass="27629">METDLGSIVKSNNELSMDHIQFFIYQILRGMKYVHSAGILHRDLKPRNLLVNSNCDLKICDFGLSRAEIPEISKTGSMTDYISTRWYRAPELLCGAEHYTSAVDMWSIGCIFAELLLRRPFLPGDDTENQLELIVNCLGQPEPSFFQTFNDGRMAEIFQEMDSKDKGDFEDLFLNYDPTAVDLLRKMLKYSPDERITIEEALEHEFIGDLHCEADEPTTVPVSAFDFDFEMYDLGIEEHK</sequence>
<dbReference type="GO" id="GO:0004672">
    <property type="term" value="F:protein kinase activity"/>
    <property type="evidence" value="ECO:0007669"/>
    <property type="project" value="InterPro"/>
</dbReference>
<dbReference type="InterPro" id="IPR000719">
    <property type="entry name" value="Prot_kinase_dom"/>
</dbReference>
<dbReference type="InterPro" id="IPR008271">
    <property type="entry name" value="Ser/Thr_kinase_AS"/>
</dbReference>
<organism evidence="4">
    <name type="scientific">Euplotes harpa</name>
    <dbReference type="NCBI Taxonomy" id="151035"/>
    <lineage>
        <taxon>Eukaryota</taxon>
        <taxon>Sar</taxon>
        <taxon>Alveolata</taxon>
        <taxon>Ciliophora</taxon>
        <taxon>Intramacronucleata</taxon>
        <taxon>Spirotrichea</taxon>
        <taxon>Hypotrichia</taxon>
        <taxon>Euplotida</taxon>
        <taxon>Euplotidae</taxon>
        <taxon>Euplotes</taxon>
    </lineage>
</organism>
<evidence type="ECO:0000259" key="3">
    <source>
        <dbReference type="PROSITE" id="PS50011"/>
    </source>
</evidence>
<feature type="domain" description="Protein kinase" evidence="3">
    <location>
        <begin position="1"/>
        <end position="207"/>
    </location>
</feature>
<dbReference type="InterPro" id="IPR011009">
    <property type="entry name" value="Kinase-like_dom_sf"/>
</dbReference>
<dbReference type="SUPFAM" id="SSF56112">
    <property type="entry name" value="Protein kinase-like (PK-like)"/>
    <property type="match status" value="1"/>
</dbReference>
<dbReference type="EMBL" id="HBII01011049">
    <property type="protein sequence ID" value="CAE0345847.1"/>
    <property type="molecule type" value="Transcribed_RNA"/>
</dbReference>
<proteinExistence type="predicted"/>
<accession>A0A7S3N7K6</accession>
<evidence type="ECO:0000313" key="4">
    <source>
        <dbReference type="EMBL" id="CAE0345847.1"/>
    </source>
</evidence>
<dbReference type="Pfam" id="PF00069">
    <property type="entry name" value="Pkinase"/>
    <property type="match status" value="1"/>
</dbReference>
<keyword evidence="1" id="KW-0547">Nucleotide-binding</keyword>
<keyword evidence="2" id="KW-0067">ATP-binding</keyword>
<gene>
    <name evidence="4" type="ORF">EHAR0213_LOCUS4757</name>
</gene>
<dbReference type="GO" id="GO:0005524">
    <property type="term" value="F:ATP binding"/>
    <property type="evidence" value="ECO:0007669"/>
    <property type="project" value="UniProtKB-KW"/>
</dbReference>
<evidence type="ECO:0000256" key="2">
    <source>
        <dbReference type="ARBA" id="ARBA00022840"/>
    </source>
</evidence>
<dbReference type="AlphaFoldDB" id="A0A7S3N7K6"/>
<name>A0A7S3N7K6_9SPIT</name>
<protein>
    <recommendedName>
        <fullName evidence="3">Protein kinase domain-containing protein</fullName>
    </recommendedName>
</protein>
<dbReference type="PROSITE" id="PS00108">
    <property type="entry name" value="PROTEIN_KINASE_ST"/>
    <property type="match status" value="1"/>
</dbReference>
<dbReference type="PROSITE" id="PS50011">
    <property type="entry name" value="PROTEIN_KINASE_DOM"/>
    <property type="match status" value="1"/>
</dbReference>
<reference evidence="4" key="1">
    <citation type="submission" date="2021-01" db="EMBL/GenBank/DDBJ databases">
        <authorList>
            <person name="Corre E."/>
            <person name="Pelletier E."/>
            <person name="Niang G."/>
            <person name="Scheremetjew M."/>
            <person name="Finn R."/>
            <person name="Kale V."/>
            <person name="Holt S."/>
            <person name="Cochrane G."/>
            <person name="Meng A."/>
            <person name="Brown T."/>
            <person name="Cohen L."/>
        </authorList>
    </citation>
    <scope>NUCLEOTIDE SEQUENCE</scope>
    <source>
        <strain evidence="4">FSP1.4</strain>
    </source>
</reference>
<evidence type="ECO:0000256" key="1">
    <source>
        <dbReference type="ARBA" id="ARBA00022741"/>
    </source>
</evidence>
<dbReference type="Gene3D" id="1.10.510.10">
    <property type="entry name" value="Transferase(Phosphotransferase) domain 1"/>
    <property type="match status" value="1"/>
</dbReference>
<dbReference type="InterPro" id="IPR050117">
    <property type="entry name" value="MAPK"/>
</dbReference>
<dbReference type="PANTHER" id="PTHR24055">
    <property type="entry name" value="MITOGEN-ACTIVATED PROTEIN KINASE"/>
    <property type="match status" value="1"/>
</dbReference>